<dbReference type="InterPro" id="IPR029063">
    <property type="entry name" value="SAM-dependent_MTases_sf"/>
</dbReference>
<dbReference type="GO" id="GO:0032259">
    <property type="term" value="P:methylation"/>
    <property type="evidence" value="ECO:0007669"/>
    <property type="project" value="UniProtKB-KW"/>
</dbReference>
<dbReference type="AlphaFoldDB" id="A0A419W8G1"/>
<dbReference type="SUPFAM" id="SSF53335">
    <property type="entry name" value="S-adenosyl-L-methionine-dependent methyltransferases"/>
    <property type="match status" value="1"/>
</dbReference>
<evidence type="ECO:0000313" key="3">
    <source>
        <dbReference type="EMBL" id="RKD91738.1"/>
    </source>
</evidence>
<proteinExistence type="predicted"/>
<dbReference type="Pfam" id="PF13649">
    <property type="entry name" value="Methyltransf_25"/>
    <property type="match status" value="1"/>
</dbReference>
<accession>A0A419W8G1</accession>
<dbReference type="PANTHER" id="PTHR43861">
    <property type="entry name" value="TRANS-ACONITATE 2-METHYLTRANSFERASE-RELATED"/>
    <property type="match status" value="1"/>
</dbReference>
<protein>
    <submittedName>
        <fullName evidence="3">Methyltransferase family protein</fullName>
    </submittedName>
</protein>
<dbReference type="GO" id="GO:0008168">
    <property type="term" value="F:methyltransferase activity"/>
    <property type="evidence" value="ECO:0007669"/>
    <property type="project" value="UniProtKB-KW"/>
</dbReference>
<dbReference type="EMBL" id="RAPN01000001">
    <property type="protein sequence ID" value="RKD91738.1"/>
    <property type="molecule type" value="Genomic_DNA"/>
</dbReference>
<name>A0A419W8G1_9BACT</name>
<keyword evidence="4" id="KW-1185">Reference proteome</keyword>
<comment type="caution">
    <text evidence="3">The sequence shown here is derived from an EMBL/GenBank/DDBJ whole genome shotgun (WGS) entry which is preliminary data.</text>
</comment>
<evidence type="ECO:0000259" key="2">
    <source>
        <dbReference type="Pfam" id="PF13649"/>
    </source>
</evidence>
<reference evidence="3 4" key="1">
    <citation type="submission" date="2018-09" db="EMBL/GenBank/DDBJ databases">
        <title>Genomic Encyclopedia of Archaeal and Bacterial Type Strains, Phase II (KMG-II): from individual species to whole genera.</title>
        <authorList>
            <person name="Goeker M."/>
        </authorList>
    </citation>
    <scope>NUCLEOTIDE SEQUENCE [LARGE SCALE GENOMIC DNA]</scope>
    <source>
        <strain evidence="3 4">DSM 27148</strain>
    </source>
</reference>
<organism evidence="3 4">
    <name type="scientific">Mangrovibacterium diazotrophicum</name>
    <dbReference type="NCBI Taxonomy" id="1261403"/>
    <lineage>
        <taxon>Bacteria</taxon>
        <taxon>Pseudomonadati</taxon>
        <taxon>Bacteroidota</taxon>
        <taxon>Bacteroidia</taxon>
        <taxon>Marinilabiliales</taxon>
        <taxon>Prolixibacteraceae</taxon>
        <taxon>Mangrovibacterium</taxon>
    </lineage>
</organism>
<dbReference type="OrthoDB" id="9770553at2"/>
<evidence type="ECO:0000256" key="1">
    <source>
        <dbReference type="ARBA" id="ARBA00022679"/>
    </source>
</evidence>
<evidence type="ECO:0000313" key="4">
    <source>
        <dbReference type="Proteomes" id="UP000283387"/>
    </source>
</evidence>
<dbReference type="Gene3D" id="3.40.50.150">
    <property type="entry name" value="Vaccinia Virus protein VP39"/>
    <property type="match status" value="1"/>
</dbReference>
<sequence length="430" mass="49899">MVRFEDLNVGTEQTVACRQLGLTERALVAFVKAIPLCNQRFKIRYFQAFLDFLDILSLGLIEKNGLVQSLKDGMPRKQEERITRLFLSMLEAYGLIELREESYVFQNPYSSLAENDFQQIVESVDQPQKSNSELPEFLLQKLNNYRIVNKLILLYRNPEHQVVGIPSEKHWRSLIAGQQLDYEIRLAETLKHLWQLELPKKIHSALDDSYYTESGRNAFRNFTKNRFLTCVDHIDSRNPIREVLDIGCGYGNYMDALSRHLPEVQICGVELQEKVYRETEERFAGNDRVSVLNSNVFDVKPGKPVDLVLMNYVLFYFSNEQKERLFTKLHEVLSDTGSILICQYYAGIEDLKDQLKQHQGDAGLAKRVAAFYGDKILYANSLWNEASDAFVQAEIWDEFLQLLNKTGFRVEALTHADPFYYSLFVEIKKV</sequence>
<feature type="domain" description="Methyltransferase" evidence="2">
    <location>
        <begin position="243"/>
        <end position="337"/>
    </location>
</feature>
<gene>
    <name evidence="3" type="ORF">BC643_2102</name>
</gene>
<dbReference type="InterPro" id="IPR041698">
    <property type="entry name" value="Methyltransf_25"/>
</dbReference>
<keyword evidence="1 3" id="KW-0808">Transferase</keyword>
<dbReference type="Proteomes" id="UP000283387">
    <property type="component" value="Unassembled WGS sequence"/>
</dbReference>
<dbReference type="RefSeq" id="WP_120273015.1">
    <property type="nucleotide sequence ID" value="NZ_RAPN01000001.1"/>
</dbReference>
<dbReference type="CDD" id="cd02440">
    <property type="entry name" value="AdoMet_MTases"/>
    <property type="match status" value="1"/>
</dbReference>
<keyword evidence="3" id="KW-0489">Methyltransferase</keyword>